<dbReference type="SUPFAM" id="SSF52402">
    <property type="entry name" value="Adenine nucleotide alpha hydrolases-like"/>
    <property type="match status" value="1"/>
</dbReference>
<feature type="binding site" evidence="7">
    <location>
        <position position="214"/>
    </location>
    <ligand>
        <name>ATP</name>
        <dbReference type="ChEBI" id="CHEBI:30616"/>
    </ligand>
</feature>
<comment type="pathway">
    <text evidence="1">Amino-acid biosynthesis; L-asparagine biosynthesis; L-asparagine from L-aspartate (L-Gln route): step 1/1.</text>
</comment>
<dbReference type="AlphaFoldDB" id="A0A2U2C3J1"/>
<feature type="binding site" evidence="7">
    <location>
        <position position="27"/>
    </location>
    <ligand>
        <name>L-glutamine</name>
        <dbReference type="ChEBI" id="CHEBI:58359"/>
    </ligand>
</feature>
<dbReference type="SUPFAM" id="SSF56235">
    <property type="entry name" value="N-terminal nucleophile aminohydrolases (Ntn hydrolases)"/>
    <property type="match status" value="1"/>
</dbReference>
<dbReference type="EC" id="6.3.5.4" evidence="3"/>
<dbReference type="STRING" id="28200.GCA_001572935_01729"/>
<keyword evidence="4 7" id="KW-0547">Nucleotide-binding</keyword>
<dbReference type="InterPro" id="IPR017932">
    <property type="entry name" value="GATase_2_dom"/>
</dbReference>
<evidence type="ECO:0000256" key="5">
    <source>
        <dbReference type="ARBA" id="ARBA00022840"/>
    </source>
</evidence>
<comment type="catalytic activity">
    <reaction evidence="6">
        <text>L-aspartate + L-glutamine + ATP + H2O = L-asparagine + L-glutamate + AMP + diphosphate + H(+)</text>
        <dbReference type="Rhea" id="RHEA:12228"/>
        <dbReference type="ChEBI" id="CHEBI:15377"/>
        <dbReference type="ChEBI" id="CHEBI:15378"/>
        <dbReference type="ChEBI" id="CHEBI:29985"/>
        <dbReference type="ChEBI" id="CHEBI:29991"/>
        <dbReference type="ChEBI" id="CHEBI:30616"/>
        <dbReference type="ChEBI" id="CHEBI:33019"/>
        <dbReference type="ChEBI" id="CHEBI:58048"/>
        <dbReference type="ChEBI" id="CHEBI:58359"/>
        <dbReference type="ChEBI" id="CHEBI:456215"/>
        <dbReference type="EC" id="6.3.5.4"/>
    </reaction>
</comment>
<dbReference type="PANTHER" id="PTHR43284:SF1">
    <property type="entry name" value="ASPARAGINE SYNTHETASE"/>
    <property type="match status" value="1"/>
</dbReference>
<accession>A0A2U2C3J1</accession>
<dbReference type="InterPro" id="IPR006426">
    <property type="entry name" value="Asn_synth_AEB"/>
</dbReference>
<organism evidence="10 11">
    <name type="scientific">Aliarcobacter skirrowii</name>
    <dbReference type="NCBI Taxonomy" id="28200"/>
    <lineage>
        <taxon>Bacteria</taxon>
        <taxon>Pseudomonadati</taxon>
        <taxon>Campylobacterota</taxon>
        <taxon>Epsilonproteobacteria</taxon>
        <taxon>Campylobacterales</taxon>
        <taxon>Arcobacteraceae</taxon>
        <taxon>Aliarcobacter</taxon>
    </lineage>
</organism>
<evidence type="ECO:0000256" key="1">
    <source>
        <dbReference type="ARBA" id="ARBA00005187"/>
    </source>
</evidence>
<evidence type="ECO:0000256" key="2">
    <source>
        <dbReference type="ARBA" id="ARBA00005752"/>
    </source>
</evidence>
<dbReference type="CDD" id="cd01991">
    <property type="entry name" value="Asn_synthase_B_C"/>
    <property type="match status" value="1"/>
</dbReference>
<evidence type="ECO:0000256" key="4">
    <source>
        <dbReference type="ARBA" id="ARBA00022741"/>
    </source>
</evidence>
<evidence type="ECO:0000313" key="10">
    <source>
        <dbReference type="EMBL" id="PWE23609.1"/>
    </source>
</evidence>
<dbReference type="Gene3D" id="3.60.20.10">
    <property type="entry name" value="Glutamine Phosphoribosylpyrophosphate, subunit 1, domain 1"/>
    <property type="match status" value="1"/>
</dbReference>
<dbReference type="GO" id="GO:0005829">
    <property type="term" value="C:cytosol"/>
    <property type="evidence" value="ECO:0007669"/>
    <property type="project" value="TreeGrafter"/>
</dbReference>
<dbReference type="GO" id="GO:0005524">
    <property type="term" value="F:ATP binding"/>
    <property type="evidence" value="ECO:0007669"/>
    <property type="project" value="UniProtKB-KW"/>
</dbReference>
<dbReference type="GO" id="GO:0004066">
    <property type="term" value="F:asparagine synthase (glutamine-hydrolyzing) activity"/>
    <property type="evidence" value="ECO:0007669"/>
    <property type="project" value="UniProtKB-EC"/>
</dbReference>
<evidence type="ECO:0000313" key="11">
    <source>
        <dbReference type="Proteomes" id="UP000245014"/>
    </source>
</evidence>
<reference evidence="10 11" key="1">
    <citation type="submission" date="2018-05" db="EMBL/GenBank/DDBJ databases">
        <title>Antimicrobial susceptibility testing and genomic analysis of Arcobacter skirrowii strains and one Arcobacter butzleri isolated from German poultry farms.</title>
        <authorList>
            <person name="Haenel I."/>
            <person name="Hotzel H."/>
            <person name="Tomaso H."/>
            <person name="Busch A."/>
        </authorList>
    </citation>
    <scope>NUCLEOTIDE SEQUENCE [LARGE SCALE GENOMIC DNA]</scope>
    <source>
        <strain evidence="11">v</strain>
    </source>
</reference>
<comment type="caution">
    <text evidence="10">The sequence shown here is derived from an EMBL/GenBank/DDBJ whole genome shotgun (WGS) entry which is preliminary data.</text>
</comment>
<gene>
    <name evidence="10" type="ORF">DF188_02755</name>
</gene>
<feature type="binding site" evidence="7">
    <location>
        <begin position="289"/>
        <end position="290"/>
    </location>
    <ligand>
        <name>ATP</name>
        <dbReference type="ChEBI" id="CHEBI:30616"/>
    </ligand>
</feature>
<proteinExistence type="inferred from homology"/>
<dbReference type="PROSITE" id="PS51278">
    <property type="entry name" value="GATASE_TYPE_2"/>
    <property type="match status" value="1"/>
</dbReference>
<name>A0A2U2C3J1_9BACT</name>
<comment type="similarity">
    <text evidence="2">Belongs to the asparagine synthetase family.</text>
</comment>
<evidence type="ECO:0000256" key="6">
    <source>
        <dbReference type="ARBA" id="ARBA00048741"/>
    </source>
</evidence>
<dbReference type="Proteomes" id="UP000245014">
    <property type="component" value="Unassembled WGS sequence"/>
</dbReference>
<feature type="site" description="Important for beta-aspartyl-AMP intermediate formation" evidence="8">
    <location>
        <position position="291"/>
    </location>
</feature>
<dbReference type="InterPro" id="IPR014729">
    <property type="entry name" value="Rossmann-like_a/b/a_fold"/>
</dbReference>
<dbReference type="InterPro" id="IPR051786">
    <property type="entry name" value="ASN_synthetase/amidase"/>
</dbReference>
<dbReference type="PIRSF" id="PIRSF001589">
    <property type="entry name" value="Asn_synthetase_glu-h"/>
    <property type="match status" value="1"/>
</dbReference>
<dbReference type="GO" id="GO:0006529">
    <property type="term" value="P:asparagine biosynthetic process"/>
    <property type="evidence" value="ECO:0007669"/>
    <property type="project" value="InterPro"/>
</dbReference>
<evidence type="ECO:0000256" key="8">
    <source>
        <dbReference type="PIRSR" id="PIRSR001589-3"/>
    </source>
</evidence>
<keyword evidence="5 7" id="KW-0067">ATP-binding</keyword>
<sequence>MKKLDTELLTIYFEGEIYNKNSFNFSDNLLLLVDFYLKYKYDFLTKLDGIFAFCIYDKRDNRYFCARDRFGNIPLYYYIKEDKFYFSTQIRDILNSLSNVPKMNKVALSKYIQYFSTFGEDTFYQDIYKLEDSTYIVYELNKELIKKRYYKINTYKAVNDEKTALKSLEELLYSSIEKRLKNSPSSLLSGGVDSSLIASIYTKISGRKIDTFSIGYSEFKNYCELPYARITSNFINSNHHEVILDKKTYIDNFYSSLDNFDEPHADSASTPLNILLKSVKEFGATDILSGEGADELFFGYDNYSKFLRYYNFQKSLTKNQFDFLDEIIGALQNNTKESEYLRRVVKKETIYNSFGEVFNDIQKRKLFKKIPTFKGETSKQDFIDNMSYTDLKIWVSNAVLTKTYRVTKANNLQLHTPFLDNDILKYVFSIDSSLKMGDTNKYLLKKIAQNHIPVEIINRTKKGFNSPFNEWLQGEFGTYILEVILEVNKKTDLFNDDYLKHIFNLASSNKFKQHLYTLFIFSLWYKRVYL</sequence>
<evidence type="ECO:0000259" key="9">
    <source>
        <dbReference type="PROSITE" id="PS51278"/>
    </source>
</evidence>
<protein>
    <recommendedName>
        <fullName evidence="3">asparagine synthase (glutamine-hydrolyzing)</fullName>
        <ecNumber evidence="3">6.3.5.4</ecNumber>
    </recommendedName>
</protein>
<feature type="domain" description="Glutamine amidotransferase type-2" evidence="9">
    <location>
        <begin position="1"/>
        <end position="141"/>
    </location>
</feature>
<dbReference type="InterPro" id="IPR001962">
    <property type="entry name" value="Asn_synthase"/>
</dbReference>
<evidence type="ECO:0000256" key="3">
    <source>
        <dbReference type="ARBA" id="ARBA00012737"/>
    </source>
</evidence>
<dbReference type="Gene3D" id="3.40.50.620">
    <property type="entry name" value="HUPs"/>
    <property type="match status" value="1"/>
</dbReference>
<feature type="binding site" evidence="7">
    <location>
        <position position="187"/>
    </location>
    <ligand>
        <name>ATP</name>
        <dbReference type="ChEBI" id="CHEBI:30616"/>
    </ligand>
</feature>
<dbReference type="InterPro" id="IPR029055">
    <property type="entry name" value="Ntn_hydrolases_N"/>
</dbReference>
<evidence type="ECO:0000256" key="7">
    <source>
        <dbReference type="PIRSR" id="PIRSR001589-2"/>
    </source>
</evidence>
<dbReference type="Pfam" id="PF13537">
    <property type="entry name" value="GATase_7"/>
    <property type="match status" value="1"/>
</dbReference>
<dbReference type="EMBL" id="QEYI01000001">
    <property type="protein sequence ID" value="PWE23609.1"/>
    <property type="molecule type" value="Genomic_DNA"/>
</dbReference>
<dbReference type="Pfam" id="PF00733">
    <property type="entry name" value="Asn_synthase"/>
    <property type="match status" value="1"/>
</dbReference>
<dbReference type="PANTHER" id="PTHR43284">
    <property type="entry name" value="ASPARAGINE SYNTHETASE (GLUTAMINE-HYDROLYZING)"/>
    <property type="match status" value="1"/>
</dbReference>
<dbReference type="RefSeq" id="WP_109158188.1">
    <property type="nucleotide sequence ID" value="NZ_QEYI01000001.1"/>
</dbReference>